<dbReference type="GO" id="GO:0009570">
    <property type="term" value="C:chloroplast stroma"/>
    <property type="evidence" value="ECO:0007669"/>
    <property type="project" value="TreeGrafter"/>
</dbReference>
<dbReference type="SUPFAM" id="SSF52540">
    <property type="entry name" value="P-loop containing nucleoside triphosphate hydrolases"/>
    <property type="match status" value="1"/>
</dbReference>
<comment type="caution">
    <text evidence="10">The sequence shown here is derived from an EMBL/GenBank/DDBJ whole genome shotgun (WGS) entry which is preliminary data.</text>
</comment>
<keyword evidence="11" id="KW-1185">Reference proteome</keyword>
<feature type="domain" description="AAA+ ATPase" evidence="9">
    <location>
        <begin position="503"/>
        <end position="718"/>
    </location>
</feature>
<comment type="similarity">
    <text evidence="1">Belongs to the carotenoid oxygenase family.</text>
</comment>
<keyword evidence="4" id="KW-0223">Dioxygenase</keyword>
<evidence type="ECO:0000256" key="8">
    <source>
        <dbReference type="SAM" id="MobiDB-lite"/>
    </source>
</evidence>
<evidence type="ECO:0000256" key="5">
    <source>
        <dbReference type="ARBA" id="ARBA00023004"/>
    </source>
</evidence>
<dbReference type="GO" id="GO:0016121">
    <property type="term" value="P:carotene catabolic process"/>
    <property type="evidence" value="ECO:0007669"/>
    <property type="project" value="TreeGrafter"/>
</dbReference>
<dbReference type="PANTHER" id="PTHR10543:SF46">
    <property type="entry name" value="CAROTENOID CLEAVAGE DIOXYGENASE 4, CHLOROPLASTIC-RELATED"/>
    <property type="match status" value="1"/>
</dbReference>
<dbReference type="GO" id="GO:0003723">
    <property type="term" value="F:RNA binding"/>
    <property type="evidence" value="ECO:0007669"/>
    <property type="project" value="InterPro"/>
</dbReference>
<dbReference type="Pfam" id="PF13087">
    <property type="entry name" value="AAA_12"/>
    <property type="match status" value="2"/>
</dbReference>
<reference evidence="10" key="1">
    <citation type="journal article" date="2018" name="DNA Res.">
        <title>Multiple hybrid de novo genome assembly of finger millet, an orphan allotetraploid crop.</title>
        <authorList>
            <person name="Hatakeyama M."/>
            <person name="Aluri S."/>
            <person name="Balachadran M.T."/>
            <person name="Sivarajan S.R."/>
            <person name="Patrignani A."/>
            <person name="Gruter S."/>
            <person name="Poveda L."/>
            <person name="Shimizu-Inatsugi R."/>
            <person name="Baeten J."/>
            <person name="Francoijs K.J."/>
            <person name="Nataraja K.N."/>
            <person name="Reddy Y.A.N."/>
            <person name="Phadnis S."/>
            <person name="Ravikumar R.L."/>
            <person name="Schlapbach R."/>
            <person name="Sreeman S.M."/>
            <person name="Shimizu K.K."/>
        </authorList>
    </citation>
    <scope>NUCLEOTIDE SEQUENCE</scope>
</reference>
<gene>
    <name evidence="10" type="primary">gb09494</name>
    <name evidence="10" type="ORF">PR202_gb09494</name>
</gene>
<dbReference type="InterPro" id="IPR027417">
    <property type="entry name" value="P-loop_NTPase"/>
</dbReference>
<feature type="compositionally biased region" description="Low complexity" evidence="8">
    <location>
        <begin position="91"/>
        <end position="102"/>
    </location>
</feature>
<dbReference type="Gene3D" id="2.40.30.270">
    <property type="match status" value="1"/>
</dbReference>
<keyword evidence="2 6" id="KW-0479">Metal-binding</keyword>
<evidence type="ECO:0000256" key="2">
    <source>
        <dbReference type="ARBA" id="ARBA00022723"/>
    </source>
</evidence>
<evidence type="ECO:0000256" key="3">
    <source>
        <dbReference type="ARBA" id="ARBA00022946"/>
    </source>
</evidence>
<keyword evidence="4" id="KW-0560">Oxidoreductase</keyword>
<dbReference type="GO" id="GO:0046872">
    <property type="term" value="F:metal ion binding"/>
    <property type="evidence" value="ECO:0007669"/>
    <property type="project" value="UniProtKB-KW"/>
</dbReference>
<evidence type="ECO:0000256" key="4">
    <source>
        <dbReference type="ARBA" id="ARBA00022964"/>
    </source>
</evidence>
<feature type="binding site" evidence="6">
    <location>
        <position position="1392"/>
    </location>
    <ligand>
        <name>Fe cation</name>
        <dbReference type="ChEBI" id="CHEBI:24875"/>
        <note>catalytic</note>
    </ligand>
</feature>
<dbReference type="PANTHER" id="PTHR10543">
    <property type="entry name" value="BETA-CAROTENE DIOXYGENASE"/>
    <property type="match status" value="1"/>
</dbReference>
<reference evidence="10" key="2">
    <citation type="submission" date="2021-12" db="EMBL/GenBank/DDBJ databases">
        <title>Resequencing data analysis of finger millet.</title>
        <authorList>
            <person name="Hatakeyama M."/>
            <person name="Aluri S."/>
            <person name="Balachadran M.T."/>
            <person name="Sivarajan S.R."/>
            <person name="Poveda L."/>
            <person name="Shimizu-Inatsugi R."/>
            <person name="Schlapbach R."/>
            <person name="Sreeman S.M."/>
            <person name="Shimizu K.K."/>
        </authorList>
    </citation>
    <scope>NUCLEOTIDE SEQUENCE</scope>
</reference>
<dbReference type="SMART" id="SM00382">
    <property type="entry name" value="AAA"/>
    <property type="match status" value="1"/>
</dbReference>
<proteinExistence type="inferred from homology"/>
<sequence length="1584" mass="171711">MSLDLLSGRFLFSSLVAAKAPRRKTRIAILATGASPSRSPGASSLRRRRVCAAPSVPTKQAARPSVSTSTSGVPITRRTRKVEEPQGGCGPPSSSSVSVPCQDGDPLGRKELGRLVVEWLRQGMRSMAAKLAAAEARGDAALPLESAAAEGGGRLGFVIQAQPHLSAVPMPQGLEALCLKACTHYPTLFDHFQRELRGVLLACQSQGLVSDWRATRSWRMLKEMATSSEHRDAVRRATSPRPRAVHGGIGVSLRKVRLMQDRIEEFVRDMSDLLRIERDVELEFMQEELNATPMLDGNFKPPKPVEYLVSHGQSQQEQCDTICNLNVISSSTGLGGLHLVIFKVEGGHKLPPTTLSPGDMVCVRTCNSRGEGATSCKQGIVYNLGEDGCSITVALESRHGDATFSRLFGKSVRIDRIQGLADALTYKRNLEALMLLQRSGLHKDNVSIGMVATLFGDSKDVEKMAKNNLTHWDDSGGSDLRLSKRYAYDASQSRALKLGLNKKRPVLIIQGPPGTGKNILLTELIVRSVQQGERVLVTAPSNAAVDNMVESLTSTGLNIVRVGNPVRLSPSVASKSLGEIVNSRLRQFRKELERRRADLRKDLRQCIEDDSLAAGIRQLLKQLGRDLENKEKETIREVLSGAQVVLSTNTGAADPLIRKTGSFDLVIVDEAGQAIEPSCWIPILQGKRCILAGDHCQLAPVILSRKALDGGLGKSLLERASSLHDGLLTTRLTVQYRMHDSIAMWASNEMYHGLLESSQLVASHLLADSPVVKILELTRTSKIMIAGVSPTAIVVQSPYIAQVQMLREKLEEYPGLSAVEVSTIDSFQGREADAVVISMFQSCRLYSTTATTAALLDLHRGFARINGTSALPAWIGLSERKGDRRTGELSISSFSVLINLMDERRTLAATATVTPPTLPGAAVRSTRLLSRAIRMERTLIMSNNLGMTDLYPASAAQAPTRSSIRRVHYISPAASVAGQSSGSSRKKKKSTSSSPAPSAAATATVVTSPPATTDNNVQYTRRKQAEQKDEEEREVSNKKTSRIIGAAIRPRHRRRGAEQVSLPMALCNALEEAINTFVDPPALRPSVDPRHVLSSNFAPVEELPPTACPVVRGAIPRCLAGGAYIRNGPNPQHLPRGPHHLFDGDGMLHSLLLPSADPEEEAPAPPVLCSRYVQTYKYLTERAAGAPVMPNVFSGFHGVGGLARGAVVAARVLTGQMNPAQGVGLANTSLAFFGGRLYALGESDLPYAVHVDPAKGEVTTRGRTDFNGRLFMGMTAHPKKDPVTGEVFAFRYGPVPPFVTYFRFDAAGNKSGPDVPIFSVRQPSFLHDFAVTERHAIFPEIQIVMQPMGMVAGGAPVGSDSGKVPRLGVLPRYAADESEMRWFEVPGFNMMHSLNAWEEGDDDLVLVAPNVLSIEHALDNLELVHSCVEKVRINLRTGDVSRTPLSAGNLDFGVIHPGYLGRRNRYGYLGIGDPMPKIAGVAKLDFELAGTGDCTVARRDFGPGCFAGEPFFVPDDDVEGDGNEDDGYLVCYVHNERTGDNRFVVMDARSPQLDIVAEVDLPARVPYGFHGLFVTQAELRSQQQ</sequence>
<keyword evidence="7" id="KW-0175">Coiled coil</keyword>
<dbReference type="InterPro" id="IPR041679">
    <property type="entry name" value="DNA2/NAM7-like_C"/>
</dbReference>
<dbReference type="GO" id="GO:0010436">
    <property type="term" value="F:carotenoid dioxygenase activity"/>
    <property type="evidence" value="ECO:0007669"/>
    <property type="project" value="TreeGrafter"/>
</dbReference>
<dbReference type="InterPro" id="IPR041677">
    <property type="entry name" value="DNA2/NAM7_AAA_11"/>
</dbReference>
<dbReference type="Pfam" id="PF21138">
    <property type="entry name" value="SMUBP-2_HCS1_1B"/>
    <property type="match status" value="1"/>
</dbReference>
<feature type="region of interest" description="Disordered" evidence="8">
    <location>
        <begin position="975"/>
        <end position="1056"/>
    </location>
</feature>
<dbReference type="Proteomes" id="UP001054889">
    <property type="component" value="Unassembled WGS sequence"/>
</dbReference>
<dbReference type="CDD" id="cd18044">
    <property type="entry name" value="DEXXQc_SMUBP2"/>
    <property type="match status" value="1"/>
</dbReference>
<dbReference type="InterPro" id="IPR003593">
    <property type="entry name" value="AAA+_ATPase"/>
</dbReference>
<evidence type="ECO:0000256" key="6">
    <source>
        <dbReference type="PIRSR" id="PIRSR604294-1"/>
    </source>
</evidence>
<protein>
    <recommendedName>
        <fullName evidence="9">AAA+ ATPase domain-containing protein</fullName>
    </recommendedName>
</protein>
<evidence type="ECO:0000256" key="1">
    <source>
        <dbReference type="ARBA" id="ARBA00006787"/>
    </source>
</evidence>
<evidence type="ECO:0000259" key="9">
    <source>
        <dbReference type="SMART" id="SM00382"/>
    </source>
</evidence>
<feature type="binding site" evidence="6">
    <location>
        <position position="1277"/>
    </location>
    <ligand>
        <name>Fe cation</name>
        <dbReference type="ChEBI" id="CHEBI:24875"/>
        <note>catalytic</note>
    </ligand>
</feature>
<dbReference type="Pfam" id="PF03055">
    <property type="entry name" value="RPE65"/>
    <property type="match status" value="1"/>
</dbReference>
<feature type="region of interest" description="Disordered" evidence="8">
    <location>
        <begin position="54"/>
        <end position="104"/>
    </location>
</feature>
<feature type="coiled-coil region" evidence="7">
    <location>
        <begin position="582"/>
        <end position="633"/>
    </location>
</feature>
<accession>A0AAV5EI58</accession>
<evidence type="ECO:0000313" key="11">
    <source>
        <dbReference type="Proteomes" id="UP001054889"/>
    </source>
</evidence>
<evidence type="ECO:0000313" key="10">
    <source>
        <dbReference type="EMBL" id="GJN21970.1"/>
    </source>
</evidence>
<keyword evidence="3" id="KW-0809">Transit peptide</keyword>
<dbReference type="EMBL" id="BQKI01000075">
    <property type="protein sequence ID" value="GJN21970.1"/>
    <property type="molecule type" value="Genomic_DNA"/>
</dbReference>
<feature type="compositionally biased region" description="Low complexity" evidence="8">
    <location>
        <begin position="991"/>
        <end position="1013"/>
    </location>
</feature>
<comment type="cofactor">
    <cofactor evidence="6">
        <name>Fe(2+)</name>
        <dbReference type="ChEBI" id="CHEBI:29033"/>
    </cofactor>
    <text evidence="6">Binds 1 Fe(2+) ion per subunit.</text>
</comment>
<dbReference type="Pfam" id="PF13086">
    <property type="entry name" value="AAA_11"/>
    <property type="match status" value="1"/>
</dbReference>
<dbReference type="InterPro" id="IPR048761">
    <property type="entry name" value="SMUBP-2_HCS1_1B"/>
</dbReference>
<dbReference type="GO" id="GO:0004386">
    <property type="term" value="F:helicase activity"/>
    <property type="evidence" value="ECO:0007669"/>
    <property type="project" value="InterPro"/>
</dbReference>
<dbReference type="InterPro" id="IPR004294">
    <property type="entry name" value="Carotenoid_Oase"/>
</dbReference>
<name>A0AAV5EI58_ELECO</name>
<evidence type="ECO:0000256" key="7">
    <source>
        <dbReference type="SAM" id="Coils"/>
    </source>
</evidence>
<dbReference type="Gene3D" id="3.40.50.300">
    <property type="entry name" value="P-loop containing nucleotide triphosphate hydrolases"/>
    <property type="match status" value="2"/>
</dbReference>
<keyword evidence="5 6" id="KW-0408">Iron</keyword>
<organism evidence="10 11">
    <name type="scientific">Eleusine coracana subsp. coracana</name>
    <dbReference type="NCBI Taxonomy" id="191504"/>
    <lineage>
        <taxon>Eukaryota</taxon>
        <taxon>Viridiplantae</taxon>
        <taxon>Streptophyta</taxon>
        <taxon>Embryophyta</taxon>
        <taxon>Tracheophyta</taxon>
        <taxon>Spermatophyta</taxon>
        <taxon>Magnoliopsida</taxon>
        <taxon>Liliopsida</taxon>
        <taxon>Poales</taxon>
        <taxon>Poaceae</taxon>
        <taxon>PACMAD clade</taxon>
        <taxon>Chloridoideae</taxon>
        <taxon>Cynodonteae</taxon>
        <taxon>Eleusininae</taxon>
        <taxon>Eleusine</taxon>
    </lineage>
</organism>
<feature type="binding site" evidence="6">
    <location>
        <position position="1327"/>
    </location>
    <ligand>
        <name>Fe cation</name>
        <dbReference type="ChEBI" id="CHEBI:24875"/>
        <note>catalytic</note>
    </ligand>
</feature>
<feature type="binding site" evidence="6">
    <location>
        <position position="1570"/>
    </location>
    <ligand>
        <name>Fe cation</name>
        <dbReference type="ChEBI" id="CHEBI:24875"/>
        <note>catalytic</note>
    </ligand>
</feature>
<dbReference type="FunFam" id="2.40.30.270:FF:000003">
    <property type="entry name" value="DNA-binding protein SMUBP-2 isoform X2"/>
    <property type="match status" value="1"/>
</dbReference>